<name>A0A0C1JHS9_9BACT</name>
<organism evidence="6 7">
    <name type="scientific">Candidatus Protochlamydia amoebophila</name>
    <dbReference type="NCBI Taxonomy" id="362787"/>
    <lineage>
        <taxon>Bacteria</taxon>
        <taxon>Pseudomonadati</taxon>
        <taxon>Chlamydiota</taxon>
        <taxon>Chlamydiia</taxon>
        <taxon>Parachlamydiales</taxon>
        <taxon>Parachlamydiaceae</taxon>
        <taxon>Candidatus Protochlamydia</taxon>
    </lineage>
</organism>
<evidence type="ECO:0000313" key="7">
    <source>
        <dbReference type="Proteomes" id="UP000031465"/>
    </source>
</evidence>
<comment type="similarity">
    <text evidence="2">Belongs to the histone H1/H5 family. HCT subfamily.</text>
</comment>
<gene>
    <name evidence="6" type="primary">hctA</name>
    <name evidence="6" type="ORF">DB44_FD00060</name>
</gene>
<proteinExistence type="inferred from homology"/>
<feature type="compositionally biased region" description="Low complexity" evidence="5">
    <location>
        <begin position="74"/>
        <end position="105"/>
    </location>
</feature>
<comment type="function">
    <text evidence="1">Might have a role analogous to that of eukaryotic histone proteins.</text>
</comment>
<evidence type="ECO:0000256" key="1">
    <source>
        <dbReference type="ARBA" id="ARBA00002333"/>
    </source>
</evidence>
<dbReference type="EMBL" id="JSAN01000126">
    <property type="protein sequence ID" value="KIC70975.1"/>
    <property type="molecule type" value="Genomic_DNA"/>
</dbReference>
<evidence type="ECO:0000256" key="3">
    <source>
        <dbReference type="ARBA" id="ARBA00022737"/>
    </source>
</evidence>
<evidence type="ECO:0000256" key="2">
    <source>
        <dbReference type="ARBA" id="ARBA00008424"/>
    </source>
</evidence>
<dbReference type="GO" id="GO:0030527">
    <property type="term" value="F:structural constituent of chromatin"/>
    <property type="evidence" value="ECO:0007669"/>
    <property type="project" value="InterPro"/>
</dbReference>
<dbReference type="Pfam" id="PF07432">
    <property type="entry name" value="Hc1"/>
    <property type="match status" value="1"/>
</dbReference>
<keyword evidence="3" id="KW-0677">Repeat</keyword>
<feature type="region of interest" description="Disordered" evidence="5">
    <location>
        <begin position="59"/>
        <end position="136"/>
    </location>
</feature>
<evidence type="ECO:0000313" key="6">
    <source>
        <dbReference type="EMBL" id="KIC70975.1"/>
    </source>
</evidence>
<keyword evidence="4" id="KW-0238">DNA-binding</keyword>
<evidence type="ECO:0000256" key="5">
    <source>
        <dbReference type="SAM" id="MobiDB-lite"/>
    </source>
</evidence>
<sequence>MGGVQNMSLKDTFKNLRELLSNITSDLEKSENGNKAASQRVRTGTVKLEKIAKLFRKESIASEKKTKGQKKPAKTAPKAAKAPAKKAAAPAKKAAAPAKKAAAVKAKPKAKSTSFRPRQMSVKRATAKIPTRKTSA</sequence>
<reference evidence="6 7" key="1">
    <citation type="journal article" date="2014" name="Mol. Biol. Evol.">
        <title>Massive expansion of Ubiquitination-related gene families within the Chlamydiae.</title>
        <authorList>
            <person name="Domman D."/>
            <person name="Collingro A."/>
            <person name="Lagkouvardos I."/>
            <person name="Gehre L."/>
            <person name="Weinmaier T."/>
            <person name="Rattei T."/>
            <person name="Subtil A."/>
            <person name="Horn M."/>
        </authorList>
    </citation>
    <scope>NUCLEOTIDE SEQUENCE [LARGE SCALE GENOMIC DNA]</scope>
    <source>
        <strain evidence="6 7">EI2</strain>
    </source>
</reference>
<accession>A0A0C1JHS9</accession>
<dbReference type="InterPro" id="IPR010886">
    <property type="entry name" value="Hc1"/>
</dbReference>
<dbReference type="PATRIC" id="fig|362787.3.peg.1832"/>
<comment type="caution">
    <text evidence="6">The sequence shown here is derived from an EMBL/GenBank/DDBJ whole genome shotgun (WGS) entry which is preliminary data.</text>
</comment>
<dbReference type="AlphaFoldDB" id="A0A0C1JHS9"/>
<evidence type="ECO:0000256" key="4">
    <source>
        <dbReference type="ARBA" id="ARBA00023125"/>
    </source>
</evidence>
<dbReference type="GO" id="GO:0003677">
    <property type="term" value="F:DNA binding"/>
    <property type="evidence" value="ECO:0007669"/>
    <property type="project" value="UniProtKB-KW"/>
</dbReference>
<dbReference type="Proteomes" id="UP000031465">
    <property type="component" value="Unassembled WGS sequence"/>
</dbReference>
<protein>
    <submittedName>
        <fullName evidence="6">Histone H1-like protein HC1</fullName>
    </submittedName>
</protein>